<dbReference type="FunFam" id="3.40.50.300:FF:000016">
    <property type="entry name" value="Oligopeptide ABC transporter ATP-binding component"/>
    <property type="match status" value="1"/>
</dbReference>
<reference evidence="10" key="1">
    <citation type="submission" date="2020-01" db="EMBL/GenBank/DDBJ databases">
        <authorList>
            <person name="Fang Y."/>
            <person name="Sun R."/>
            <person name="Nie L."/>
            <person name="He J."/>
            <person name="Hao L."/>
            <person name="Wang L."/>
            <person name="Su S."/>
            <person name="Lv E."/>
            <person name="Zhang Z."/>
            <person name="Xie R."/>
            <person name="Liu H."/>
        </authorList>
    </citation>
    <scope>NUCLEOTIDE SEQUENCE [LARGE SCALE GENOMIC DNA]</scope>
    <source>
        <strain evidence="10">XCT-53</strain>
    </source>
</reference>
<dbReference type="GO" id="GO:0055085">
    <property type="term" value="P:transmembrane transport"/>
    <property type="evidence" value="ECO:0007669"/>
    <property type="project" value="UniProtKB-ARBA"/>
</dbReference>
<dbReference type="GO" id="GO:0015833">
    <property type="term" value="P:peptide transport"/>
    <property type="evidence" value="ECO:0007669"/>
    <property type="project" value="InterPro"/>
</dbReference>
<feature type="domain" description="ABC transporter" evidence="8">
    <location>
        <begin position="13"/>
        <end position="263"/>
    </location>
</feature>
<evidence type="ECO:0000256" key="7">
    <source>
        <dbReference type="ARBA" id="ARBA00023136"/>
    </source>
</evidence>
<dbReference type="AlphaFoldDB" id="A0A7X5J8V2"/>
<name>A0A7X5J8V2_9HYPH</name>
<dbReference type="PANTHER" id="PTHR43297:SF2">
    <property type="entry name" value="DIPEPTIDE TRANSPORT ATP-BINDING PROTEIN DPPD"/>
    <property type="match status" value="1"/>
</dbReference>
<protein>
    <submittedName>
        <fullName evidence="9">Dipeptide ABC transporter ATP-binding protein</fullName>
    </submittedName>
</protein>
<dbReference type="InterPro" id="IPR027417">
    <property type="entry name" value="P-loop_NTPase"/>
</dbReference>
<dbReference type="PANTHER" id="PTHR43297">
    <property type="entry name" value="OLIGOPEPTIDE TRANSPORT ATP-BINDING PROTEIN APPD"/>
    <property type="match status" value="1"/>
</dbReference>
<evidence type="ECO:0000256" key="6">
    <source>
        <dbReference type="ARBA" id="ARBA00022840"/>
    </source>
</evidence>
<keyword evidence="10" id="KW-1185">Reference proteome</keyword>
<evidence type="ECO:0000256" key="2">
    <source>
        <dbReference type="ARBA" id="ARBA00005417"/>
    </source>
</evidence>
<dbReference type="GO" id="GO:0005524">
    <property type="term" value="F:ATP binding"/>
    <property type="evidence" value="ECO:0007669"/>
    <property type="project" value="UniProtKB-KW"/>
</dbReference>
<dbReference type="EMBL" id="JAABLQ010000001">
    <property type="protein sequence ID" value="NBN77640.1"/>
    <property type="molecule type" value="Genomic_DNA"/>
</dbReference>
<keyword evidence="7" id="KW-0472">Membrane</keyword>
<keyword evidence="5" id="KW-0547">Nucleotide-binding</keyword>
<evidence type="ECO:0000313" key="10">
    <source>
        <dbReference type="Proteomes" id="UP000586722"/>
    </source>
</evidence>
<keyword evidence="6 9" id="KW-0067">ATP-binding</keyword>
<accession>A0A7X5J8V2</accession>
<dbReference type="GO" id="GO:0005886">
    <property type="term" value="C:plasma membrane"/>
    <property type="evidence" value="ECO:0007669"/>
    <property type="project" value="UniProtKB-SubCell"/>
</dbReference>
<dbReference type="SUPFAM" id="SSF52540">
    <property type="entry name" value="P-loop containing nucleoside triphosphate hydrolases"/>
    <property type="match status" value="2"/>
</dbReference>
<keyword evidence="4" id="KW-1003">Cell membrane</keyword>
<organism evidence="9 10">
    <name type="scientific">Pannonibacter tanglangensis</name>
    <dbReference type="NCBI Taxonomy" id="2750084"/>
    <lineage>
        <taxon>Bacteria</taxon>
        <taxon>Pseudomonadati</taxon>
        <taxon>Pseudomonadota</taxon>
        <taxon>Alphaproteobacteria</taxon>
        <taxon>Hyphomicrobiales</taxon>
        <taxon>Stappiaceae</taxon>
        <taxon>Pannonibacter</taxon>
    </lineage>
</organism>
<evidence type="ECO:0000256" key="3">
    <source>
        <dbReference type="ARBA" id="ARBA00022448"/>
    </source>
</evidence>
<keyword evidence="3" id="KW-0813">Transport</keyword>
<dbReference type="GO" id="GO:0016887">
    <property type="term" value="F:ATP hydrolysis activity"/>
    <property type="evidence" value="ECO:0007669"/>
    <property type="project" value="InterPro"/>
</dbReference>
<dbReference type="Pfam" id="PF08352">
    <property type="entry name" value="oligo_HPY"/>
    <property type="match status" value="2"/>
</dbReference>
<dbReference type="RefSeq" id="WP_161708024.1">
    <property type="nucleotide sequence ID" value="NZ_JAABLQ010000001.1"/>
</dbReference>
<dbReference type="Pfam" id="PF00005">
    <property type="entry name" value="ABC_tran"/>
    <property type="match status" value="2"/>
</dbReference>
<dbReference type="InterPro" id="IPR050388">
    <property type="entry name" value="ABC_Ni/Peptide_Import"/>
</dbReference>
<proteinExistence type="inferred from homology"/>
<comment type="subcellular location">
    <subcellularLocation>
        <location evidence="1">Cell inner membrane</location>
        <topology evidence="1">Peripheral membrane protein</topology>
    </subcellularLocation>
</comment>
<dbReference type="InterPro" id="IPR003593">
    <property type="entry name" value="AAA+_ATPase"/>
</dbReference>
<dbReference type="Gene3D" id="3.40.50.300">
    <property type="entry name" value="P-loop containing nucleotide triphosphate hydrolases"/>
    <property type="match status" value="2"/>
</dbReference>
<dbReference type="PROSITE" id="PS00211">
    <property type="entry name" value="ABC_TRANSPORTER_1"/>
    <property type="match status" value="2"/>
</dbReference>
<dbReference type="InterPro" id="IPR013563">
    <property type="entry name" value="Oligopep_ABC_C"/>
</dbReference>
<gene>
    <name evidence="9" type="ORF">GWI72_05085</name>
</gene>
<dbReference type="InterPro" id="IPR003439">
    <property type="entry name" value="ABC_transporter-like_ATP-bd"/>
</dbReference>
<evidence type="ECO:0000256" key="5">
    <source>
        <dbReference type="ARBA" id="ARBA00022741"/>
    </source>
</evidence>
<evidence type="ECO:0000256" key="1">
    <source>
        <dbReference type="ARBA" id="ARBA00004417"/>
    </source>
</evidence>
<dbReference type="Proteomes" id="UP000586722">
    <property type="component" value="Unassembled WGS sequence"/>
</dbReference>
<evidence type="ECO:0000259" key="8">
    <source>
        <dbReference type="PROSITE" id="PS50893"/>
    </source>
</evidence>
<feature type="domain" description="ABC transporter" evidence="8">
    <location>
        <begin position="284"/>
        <end position="522"/>
    </location>
</feature>
<sequence>MTTQTPSSDTAILTIDGLTVALPRGADRRHAVKGASLELFPREILCVVGESGSGKSVLSAALMGAVPKGLAIESGRILLQGKDLALASERELTRIRGRDIAMIFQEPMSALNPALTVGEQIEEMFVLHTDLAAEARRARTRALVEAMHLPDPDRILASYPHELSGGQCQRVVIAMALALDPKVLIADEPTTALDVTTQAQVLKLIRELKDSHGHGILFITHDFGVVADIADRIAVMRGGEIVEIGSARQVLTQPAHDYTRALIAAVPSLTPRAPRAARAAEPVLEISSLEHHYGRTKALNDISLTLRRGEVVSIVGESGSGKSTLAKAAIRLIDPTGGAISVSGTPFLALKGGALRQKRRLIQMVFQDPVGSLNPRRTVGEMISRAAILSGASRAEATRRAEDLLELVGLQKSAYHRRPAAFSGGQRQRVGIARALAMHPEVLIADESVSALDVSVQAQVLELLKSLQEKLNLGILFITHDLRVAAQISDEIVVMHKGRIVEKGPAEAVLLAPQDPYTRSLIEAAPGRGSI</sequence>
<dbReference type="InterPro" id="IPR017871">
    <property type="entry name" value="ABC_transporter-like_CS"/>
</dbReference>
<evidence type="ECO:0000256" key="4">
    <source>
        <dbReference type="ARBA" id="ARBA00022475"/>
    </source>
</evidence>
<dbReference type="PROSITE" id="PS50893">
    <property type="entry name" value="ABC_TRANSPORTER_2"/>
    <property type="match status" value="2"/>
</dbReference>
<dbReference type="SMART" id="SM00382">
    <property type="entry name" value="AAA"/>
    <property type="match status" value="2"/>
</dbReference>
<comment type="caution">
    <text evidence="9">The sequence shown here is derived from an EMBL/GenBank/DDBJ whole genome shotgun (WGS) entry which is preliminary data.</text>
</comment>
<dbReference type="NCBIfam" id="NF007739">
    <property type="entry name" value="PRK10419.1"/>
    <property type="match status" value="2"/>
</dbReference>
<dbReference type="CDD" id="cd03257">
    <property type="entry name" value="ABC_NikE_OppD_transporters"/>
    <property type="match status" value="2"/>
</dbReference>
<evidence type="ECO:0000313" key="9">
    <source>
        <dbReference type="EMBL" id="NBN77640.1"/>
    </source>
</evidence>
<comment type="similarity">
    <text evidence="2">Belongs to the ABC transporter superfamily.</text>
</comment>
<dbReference type="NCBIfam" id="NF008453">
    <property type="entry name" value="PRK11308.1"/>
    <property type="match status" value="2"/>
</dbReference>